<feature type="transmembrane region" description="Helical" evidence="10">
    <location>
        <begin position="117"/>
        <end position="134"/>
    </location>
</feature>
<evidence type="ECO:0000256" key="2">
    <source>
        <dbReference type="ARBA" id="ARBA00009140"/>
    </source>
</evidence>
<comment type="cofactor">
    <cofactor evidence="10">
        <name>Zn(2+)</name>
        <dbReference type="ChEBI" id="CHEBI:29105"/>
    </cofactor>
    <text evidence="10">Divalent metal cations. Probably Zn(2+).</text>
</comment>
<dbReference type="Proteomes" id="UP000607653">
    <property type="component" value="Unassembled WGS sequence"/>
</dbReference>
<organism evidence="11 12">
    <name type="scientific">Nelumbo nucifera</name>
    <name type="common">Sacred lotus</name>
    <dbReference type="NCBI Taxonomy" id="4432"/>
    <lineage>
        <taxon>Eukaryota</taxon>
        <taxon>Viridiplantae</taxon>
        <taxon>Streptophyta</taxon>
        <taxon>Embryophyta</taxon>
        <taxon>Tracheophyta</taxon>
        <taxon>Spermatophyta</taxon>
        <taxon>Magnoliopsida</taxon>
        <taxon>Proteales</taxon>
        <taxon>Nelumbonaceae</taxon>
        <taxon>Nelumbo</taxon>
    </lineage>
</organism>
<dbReference type="GO" id="GO:0005789">
    <property type="term" value="C:endoplasmic reticulum membrane"/>
    <property type="evidence" value="ECO:0007669"/>
    <property type="project" value="UniProtKB-SubCell"/>
</dbReference>
<dbReference type="InterPro" id="IPR007269">
    <property type="entry name" value="ICMT_MeTrfase"/>
</dbReference>
<dbReference type="PROSITE" id="PS51564">
    <property type="entry name" value="SAM_ICMT"/>
    <property type="match status" value="1"/>
</dbReference>
<evidence type="ECO:0000256" key="8">
    <source>
        <dbReference type="ARBA" id="ARBA00022989"/>
    </source>
</evidence>
<keyword evidence="12" id="KW-1185">Reference proteome</keyword>
<comment type="caution">
    <text evidence="11">The sequence shown here is derived from an EMBL/GenBank/DDBJ whole genome shotgun (WGS) entry which is preliminary data.</text>
</comment>
<reference evidence="11 12" key="1">
    <citation type="journal article" date="2020" name="Mol. Biol. Evol.">
        <title>Distinct Expression and Methylation Patterns for Genes with Different Fates following a Single Whole-Genome Duplication in Flowering Plants.</title>
        <authorList>
            <person name="Shi T."/>
            <person name="Rahmani R.S."/>
            <person name="Gugger P.F."/>
            <person name="Wang M."/>
            <person name="Li H."/>
            <person name="Zhang Y."/>
            <person name="Li Z."/>
            <person name="Wang Q."/>
            <person name="Van de Peer Y."/>
            <person name="Marchal K."/>
            <person name="Chen J."/>
        </authorList>
    </citation>
    <scope>NUCLEOTIDE SEQUENCE [LARGE SCALE GENOMIC DNA]</scope>
    <source>
        <tissue evidence="11">Leaf</tissue>
    </source>
</reference>
<dbReference type="EC" id="2.1.1.100" evidence="3 10"/>
<evidence type="ECO:0000256" key="3">
    <source>
        <dbReference type="ARBA" id="ARBA00012151"/>
    </source>
</evidence>
<dbReference type="EMBL" id="DUZY01000002">
    <property type="protein sequence ID" value="DAD27531.1"/>
    <property type="molecule type" value="Genomic_DNA"/>
</dbReference>
<evidence type="ECO:0000256" key="10">
    <source>
        <dbReference type="RuleBase" id="RU362022"/>
    </source>
</evidence>
<feature type="transmembrane region" description="Helical" evidence="10">
    <location>
        <begin position="177"/>
        <end position="196"/>
    </location>
</feature>
<proteinExistence type="inferred from homology"/>
<evidence type="ECO:0000256" key="5">
    <source>
        <dbReference type="ARBA" id="ARBA00022679"/>
    </source>
</evidence>
<keyword evidence="6 10" id="KW-0949">S-adenosyl-L-methionine</keyword>
<evidence type="ECO:0000256" key="6">
    <source>
        <dbReference type="ARBA" id="ARBA00022691"/>
    </source>
</evidence>
<evidence type="ECO:0000256" key="4">
    <source>
        <dbReference type="ARBA" id="ARBA00022603"/>
    </source>
</evidence>
<comment type="subcellular location">
    <subcellularLocation>
        <location evidence="10">Endoplasmic reticulum membrane</location>
        <topology evidence="10">Multi-pass membrane protein</topology>
    </subcellularLocation>
    <subcellularLocation>
        <location evidence="1">Membrane</location>
        <topology evidence="1">Multi-pass membrane protein</topology>
    </subcellularLocation>
</comment>
<keyword evidence="8 10" id="KW-1133">Transmembrane helix</keyword>
<keyword evidence="5" id="KW-0808">Transferase</keyword>
<evidence type="ECO:0000313" key="11">
    <source>
        <dbReference type="EMBL" id="DAD27531.1"/>
    </source>
</evidence>
<feature type="transmembrane region" description="Helical" evidence="10">
    <location>
        <begin position="88"/>
        <end position="111"/>
    </location>
</feature>
<evidence type="ECO:0000313" key="12">
    <source>
        <dbReference type="Proteomes" id="UP000607653"/>
    </source>
</evidence>
<evidence type="ECO:0000256" key="9">
    <source>
        <dbReference type="ARBA" id="ARBA00023136"/>
    </source>
</evidence>
<evidence type="ECO:0000256" key="1">
    <source>
        <dbReference type="ARBA" id="ARBA00004141"/>
    </source>
</evidence>
<sequence>MLVKETLELARKNLVGVSFRTQEFQLRLHSVDKLVAFVQLKMVTAFVSHTALRQLSQFFAAVVFFHTTEYILAIFFHGRSSVTLSSLLISKNYVIALSFSLLEYMLEIAFFPGLKELWWISNLGLVMVLLGEIIRKTAIITAGHAFTHMIRKYHEEHHMLVTHGIYRDHTLRNQTPLAGAGLSWVNWTWLASGYLGAMSCVGERIRFIRHPGYCGFFIWATGSQIMLCNPLCIVAFALVTWRFFSTRIPYEEYFLRQFFGSEYEEYAKRVPSGVPFIK</sequence>
<dbReference type="InterPro" id="IPR025770">
    <property type="entry name" value="PPMT_MeTrfase"/>
</dbReference>
<comment type="catalytic activity">
    <reaction evidence="10">
        <text>[protein]-C-terminal S-[(2E,6E)-farnesyl]-L-cysteine + S-adenosyl-L-methionine = [protein]-C-terminal S-[(2E,6E)-farnesyl]-L-cysteine methyl ester + S-adenosyl-L-homocysteine</text>
        <dbReference type="Rhea" id="RHEA:21672"/>
        <dbReference type="Rhea" id="RHEA-COMP:12125"/>
        <dbReference type="Rhea" id="RHEA-COMP:12126"/>
        <dbReference type="ChEBI" id="CHEBI:57856"/>
        <dbReference type="ChEBI" id="CHEBI:59789"/>
        <dbReference type="ChEBI" id="CHEBI:90510"/>
        <dbReference type="ChEBI" id="CHEBI:90511"/>
        <dbReference type="EC" id="2.1.1.100"/>
    </reaction>
</comment>
<dbReference type="Pfam" id="PF04140">
    <property type="entry name" value="ICMT"/>
    <property type="match status" value="2"/>
</dbReference>
<feature type="transmembrane region" description="Helical" evidence="10">
    <location>
        <begin position="58"/>
        <end position="76"/>
    </location>
</feature>
<gene>
    <name evidence="11" type="ORF">HUJ06_028999</name>
</gene>
<keyword evidence="10" id="KW-0256">Endoplasmic reticulum</keyword>
<feature type="transmembrane region" description="Helical" evidence="10">
    <location>
        <begin position="216"/>
        <end position="239"/>
    </location>
</feature>
<dbReference type="GO" id="GO:0004671">
    <property type="term" value="F:protein C-terminal S-isoprenylcysteine carboxyl O-methyltransferase activity"/>
    <property type="evidence" value="ECO:0007669"/>
    <property type="project" value="UniProtKB-EC"/>
</dbReference>
<protein>
    <recommendedName>
        <fullName evidence="3 10">Protein-S-isoprenylcysteine O-methyltransferase</fullName>
        <ecNumber evidence="3 10">2.1.1.100</ecNumber>
    </recommendedName>
</protein>
<dbReference type="GO" id="GO:0032259">
    <property type="term" value="P:methylation"/>
    <property type="evidence" value="ECO:0007669"/>
    <property type="project" value="UniProtKB-KW"/>
</dbReference>
<dbReference type="PANTHER" id="PTHR12714">
    <property type="entry name" value="PROTEIN-S ISOPRENYLCYSTEINE O-METHYLTRANSFERASE"/>
    <property type="match status" value="1"/>
</dbReference>
<accession>A0A822Y7H3</accession>
<evidence type="ECO:0000256" key="7">
    <source>
        <dbReference type="ARBA" id="ARBA00022692"/>
    </source>
</evidence>
<comment type="similarity">
    <text evidence="2 10">Belongs to the class VI-like SAM-binding methyltransferase superfamily. Isoprenylcysteine carboxyl methyltransferase family.</text>
</comment>
<dbReference type="PANTHER" id="PTHR12714:SF9">
    <property type="entry name" value="PROTEIN-S-ISOPRENYLCYSTEINE O-METHYLTRANSFERASE"/>
    <property type="match status" value="1"/>
</dbReference>
<keyword evidence="4 10" id="KW-0489">Methyltransferase</keyword>
<dbReference type="Gene3D" id="1.20.120.1630">
    <property type="match status" value="1"/>
</dbReference>
<keyword evidence="9 10" id="KW-0472">Membrane</keyword>
<keyword evidence="7 10" id="KW-0812">Transmembrane</keyword>
<dbReference type="AlphaFoldDB" id="A0A822Y7H3"/>
<name>A0A822Y7H3_NELNU</name>